<dbReference type="InterPro" id="IPR028889">
    <property type="entry name" value="USP"/>
</dbReference>
<evidence type="ECO:0000256" key="3">
    <source>
        <dbReference type="ARBA" id="ARBA00012759"/>
    </source>
</evidence>
<keyword evidence="8" id="KW-0862">Zinc</keyword>
<accession>A0AAW2H8A7</accession>
<evidence type="ECO:0000256" key="5">
    <source>
        <dbReference type="ARBA" id="ARBA00022723"/>
    </source>
</evidence>
<organism evidence="13">
    <name type="scientific">Menopon gallinae</name>
    <name type="common">poultry shaft louse</name>
    <dbReference type="NCBI Taxonomy" id="328185"/>
    <lineage>
        <taxon>Eukaryota</taxon>
        <taxon>Metazoa</taxon>
        <taxon>Ecdysozoa</taxon>
        <taxon>Arthropoda</taxon>
        <taxon>Hexapoda</taxon>
        <taxon>Insecta</taxon>
        <taxon>Pterygota</taxon>
        <taxon>Neoptera</taxon>
        <taxon>Paraneoptera</taxon>
        <taxon>Psocodea</taxon>
        <taxon>Troctomorpha</taxon>
        <taxon>Phthiraptera</taxon>
        <taxon>Amblycera</taxon>
        <taxon>Menoponidae</taxon>
        <taxon>Menopon</taxon>
    </lineage>
</organism>
<dbReference type="Pfam" id="PF00443">
    <property type="entry name" value="UCH"/>
    <property type="match status" value="1"/>
</dbReference>
<dbReference type="InterPro" id="IPR018200">
    <property type="entry name" value="USP_CS"/>
</dbReference>
<dbReference type="InterPro" id="IPR013083">
    <property type="entry name" value="Znf_RING/FYVE/PHD"/>
</dbReference>
<dbReference type="InterPro" id="IPR001394">
    <property type="entry name" value="Peptidase_C19_UCH"/>
</dbReference>
<dbReference type="GO" id="GO:0016579">
    <property type="term" value="P:protein deubiquitination"/>
    <property type="evidence" value="ECO:0007669"/>
    <property type="project" value="InterPro"/>
</dbReference>
<keyword evidence="5" id="KW-0479">Metal-binding</keyword>
<comment type="caution">
    <text evidence="13">The sequence shown here is derived from an EMBL/GenBank/DDBJ whole genome shotgun (WGS) entry which is preliminary data.</text>
</comment>
<gene>
    <name evidence="13" type="ORF">PYX00_011692</name>
</gene>
<dbReference type="Gene3D" id="3.90.70.10">
    <property type="entry name" value="Cysteine proteinases"/>
    <property type="match status" value="1"/>
</dbReference>
<keyword evidence="6 9" id="KW-0863">Zinc-finger</keyword>
<evidence type="ECO:0000259" key="12">
    <source>
        <dbReference type="PROSITE" id="PS50271"/>
    </source>
</evidence>
<protein>
    <recommendedName>
        <fullName evidence="3">ubiquitinyl hydrolase 1</fullName>
        <ecNumber evidence="3">3.4.19.12</ecNumber>
    </recommendedName>
</protein>
<dbReference type="PROSITE" id="PS00972">
    <property type="entry name" value="USP_1"/>
    <property type="match status" value="1"/>
</dbReference>
<comment type="catalytic activity">
    <reaction evidence="1">
        <text>Thiol-dependent hydrolysis of ester, thioester, amide, peptide and isopeptide bonds formed by the C-terminal Gly of ubiquitin (a 76-residue protein attached to proteins as an intracellular targeting signal).</text>
        <dbReference type="EC" id="3.4.19.12"/>
    </reaction>
</comment>
<dbReference type="GO" id="GO:0006508">
    <property type="term" value="P:proteolysis"/>
    <property type="evidence" value="ECO:0007669"/>
    <property type="project" value="UniProtKB-KW"/>
</dbReference>
<evidence type="ECO:0000259" key="11">
    <source>
        <dbReference type="PROSITE" id="PS50235"/>
    </source>
</evidence>
<proteinExistence type="inferred from homology"/>
<dbReference type="EMBL" id="JARGDH010000006">
    <property type="protein sequence ID" value="KAL0265975.1"/>
    <property type="molecule type" value="Genomic_DNA"/>
</dbReference>
<dbReference type="PROSITE" id="PS50030">
    <property type="entry name" value="UBA"/>
    <property type="match status" value="1"/>
</dbReference>
<evidence type="ECO:0000256" key="9">
    <source>
        <dbReference type="PROSITE-ProRule" id="PRU00502"/>
    </source>
</evidence>
<feature type="domain" description="USP" evidence="11">
    <location>
        <begin position="291"/>
        <end position="607"/>
    </location>
</feature>
<dbReference type="EC" id="3.4.19.12" evidence="3"/>
<dbReference type="InterPro" id="IPR001607">
    <property type="entry name" value="Znf_UBP"/>
</dbReference>
<evidence type="ECO:0000259" key="10">
    <source>
        <dbReference type="PROSITE" id="PS50030"/>
    </source>
</evidence>
<dbReference type="SUPFAM" id="SSF57850">
    <property type="entry name" value="RING/U-box"/>
    <property type="match status" value="1"/>
</dbReference>
<feature type="domain" description="UBA" evidence="10">
    <location>
        <begin position="500"/>
        <end position="540"/>
    </location>
</feature>
<dbReference type="AlphaFoldDB" id="A0AAW2H8A7"/>
<dbReference type="PANTHER" id="PTHR24006">
    <property type="entry name" value="UBIQUITIN CARBOXYL-TERMINAL HYDROLASE"/>
    <property type="match status" value="1"/>
</dbReference>
<evidence type="ECO:0000256" key="6">
    <source>
        <dbReference type="ARBA" id="ARBA00022771"/>
    </source>
</evidence>
<comment type="similarity">
    <text evidence="2">Belongs to the peptidase C19 family.</text>
</comment>
<feature type="domain" description="UBP-type" evidence="12">
    <location>
        <begin position="146"/>
        <end position="259"/>
    </location>
</feature>
<dbReference type="SUPFAM" id="SSF54001">
    <property type="entry name" value="Cysteine proteinases"/>
    <property type="match status" value="1"/>
</dbReference>
<dbReference type="PROSITE" id="PS50271">
    <property type="entry name" value="ZF_UBP"/>
    <property type="match status" value="1"/>
</dbReference>
<evidence type="ECO:0000313" key="13">
    <source>
        <dbReference type="EMBL" id="KAL0265975.1"/>
    </source>
</evidence>
<evidence type="ECO:0000256" key="1">
    <source>
        <dbReference type="ARBA" id="ARBA00000707"/>
    </source>
</evidence>
<keyword evidence="7" id="KW-0788">Thiol protease</keyword>
<keyword evidence="7" id="KW-0378">Hydrolase</keyword>
<dbReference type="GO" id="GO:0005634">
    <property type="term" value="C:nucleus"/>
    <property type="evidence" value="ECO:0007669"/>
    <property type="project" value="TreeGrafter"/>
</dbReference>
<dbReference type="InterPro" id="IPR050164">
    <property type="entry name" value="Peptidase_C19"/>
</dbReference>
<name>A0AAW2H8A7_9NEOP</name>
<evidence type="ECO:0000256" key="4">
    <source>
        <dbReference type="ARBA" id="ARBA00022670"/>
    </source>
</evidence>
<dbReference type="GO" id="GO:0005829">
    <property type="term" value="C:cytosol"/>
    <property type="evidence" value="ECO:0007669"/>
    <property type="project" value="TreeGrafter"/>
</dbReference>
<dbReference type="Gene3D" id="3.30.40.10">
    <property type="entry name" value="Zinc/RING finger domain, C3HC4 (zinc finger)"/>
    <property type="match status" value="1"/>
</dbReference>
<dbReference type="InterPro" id="IPR038765">
    <property type="entry name" value="Papain-like_cys_pep_sf"/>
</dbReference>
<dbReference type="Pfam" id="PF02148">
    <property type="entry name" value="zf-UBP"/>
    <property type="match status" value="1"/>
</dbReference>
<dbReference type="InterPro" id="IPR015940">
    <property type="entry name" value="UBA"/>
</dbReference>
<evidence type="ECO:0000256" key="7">
    <source>
        <dbReference type="ARBA" id="ARBA00022807"/>
    </source>
</evidence>
<evidence type="ECO:0000256" key="8">
    <source>
        <dbReference type="ARBA" id="ARBA00022833"/>
    </source>
</evidence>
<sequence length="787" mass="87375">MLCHGGASTECGVSTREARQCLQHTFRARVPGTGSRIIPLKINNPQHKMEDLRISKFRENCAYCWRGLETQLTVCVCGLSLCEAHRGIHISTPEHTALYSVAGKEDISVSSTVLSEKECLRVKVGIFNLINSENRNESLLFETSKADCPHVSVSPKTALSAPGRRCSADACGVESNLWMCLSCGYTGCGRRQYGVEGNGHSLQHFEALGHPVSVFVESTGGDGSNDTFCYVCDTFVVNTQTRDMHQALAADTRSFFEVQSRAQRAIPSDGDVSDAEAALEHGEERRAGDRVGIENLGNTCYISSVMQMVADMVNVDCLEDHFACCEHPPLECLVCQTVRVLLSIRAKVYVPIVDFARAVFRNFPMFERNVQQDASEFFIYFVNQMKAAEAESKINKVTKVMDYELNNVIECECGLNRRRKEESFFLNIPFSGSVSRGLEEYFEAADYGCECGRVGKSLTYFRLLPEYLVIIVNRCRKDASKIRDELISDEIIVQNVLETVPSAEYTESLAGLGFIREEISNALVRSDNNADKACEIIIKSENFALRSKRSYKIHSAVCHTGESITSGHYTWIVKEDGQFVHVDDSKVLAGTEDILKRADLVVRGAGRGGAGAAECERLQHMYWDRAGSSFGAPGPGRIRLRPVLEDGQAYCSVSGRRIRRAVFAFPCGCVFDAHVLEFISELCPACNSPRECFVEARPMPSAPPGPHRRLWHMPHSVPGTDSQSNTQHSSRPHVEHLYHTPTQVARRSPHPLQLYVRSVDITVFWCSCAVPAPPPCVMNICASQQQM</sequence>
<dbReference type="GO" id="GO:0004843">
    <property type="term" value="F:cysteine-type deubiquitinase activity"/>
    <property type="evidence" value="ECO:0007669"/>
    <property type="project" value="UniProtKB-EC"/>
</dbReference>
<reference evidence="13" key="1">
    <citation type="journal article" date="2024" name="Gigascience">
        <title>Chromosome-level genome of the poultry shaft louse Menopon gallinae provides insight into the host-switching and adaptive evolution of parasitic lice.</title>
        <authorList>
            <person name="Xu Y."/>
            <person name="Ma L."/>
            <person name="Liu S."/>
            <person name="Liang Y."/>
            <person name="Liu Q."/>
            <person name="He Z."/>
            <person name="Tian L."/>
            <person name="Duan Y."/>
            <person name="Cai W."/>
            <person name="Li H."/>
            <person name="Song F."/>
        </authorList>
    </citation>
    <scope>NUCLEOTIDE SEQUENCE</scope>
    <source>
        <strain evidence="13">Cailab_2023a</strain>
    </source>
</reference>
<dbReference type="SMART" id="SM00290">
    <property type="entry name" value="ZnF_UBP"/>
    <property type="match status" value="1"/>
</dbReference>
<keyword evidence="4" id="KW-0645">Protease</keyword>
<evidence type="ECO:0000256" key="2">
    <source>
        <dbReference type="ARBA" id="ARBA00009085"/>
    </source>
</evidence>
<dbReference type="GO" id="GO:0008270">
    <property type="term" value="F:zinc ion binding"/>
    <property type="evidence" value="ECO:0007669"/>
    <property type="project" value="UniProtKB-KW"/>
</dbReference>
<dbReference type="PROSITE" id="PS50235">
    <property type="entry name" value="USP_3"/>
    <property type="match status" value="1"/>
</dbReference>